<protein>
    <submittedName>
        <fullName evidence="5">AAA ATPase</fullName>
    </submittedName>
</protein>
<dbReference type="InterPro" id="IPR049945">
    <property type="entry name" value="AAA_22"/>
</dbReference>
<dbReference type="Proteomes" id="UP001498398">
    <property type="component" value="Unassembled WGS sequence"/>
</dbReference>
<evidence type="ECO:0000313" key="5">
    <source>
        <dbReference type="EMBL" id="KAK7472480.1"/>
    </source>
</evidence>
<dbReference type="Gene3D" id="3.40.50.300">
    <property type="entry name" value="P-loop containing nucleotide triphosphate hydrolases"/>
    <property type="match status" value="1"/>
</dbReference>
<sequence length="632" mass="67579">MQTPRVTRSSSTVLGKRAHCPEQSVSFCEQLQTPEPTPNPKRARTSSVVVDGSWNKENIPPFNLSPVSGEVSPVRSRPTRSLRRNTTEVITPPRVHDSLQRRASSSNIRHESTPATAISHLTISTPPPTPPSLLPIHARARALLRSTCNDAHSLPGRETERTVLDEFITNFLESSTCDGPLSLYISGSPGSGKTALVNSVIDSIDADSNGLKIIVINCMALKDVDALWERIIEELEGLKKRKSIKSRRTKTCDSLDTAIKGLDTKCLLVLDELDNLVQASQSATALLALPVSASSHLRVIGIANTHTLTTSSSPISPSVRTLHFAPYTSAQLLQILQSRLVSLRTDEDDSVDKLLPVSSLTLLSKKIASMTGDVRCLFEVLRGSIDQAVSSGNKPADPMQAPSYSVKPPHILAAFKVHSPSASSTSSVPSSEIVAKIQSLGLQARLVLLAILLASKRLEAGMSIGTPSAPCIKRSSSSSSVSGSSGIDRAQLHAYYASVLSRSDSTVCQPVSRNEFGDLVNMLEGVGLISAGGAESSPSKAKRTFGRSSSFAGAPKKGSSGDVKLGAGVLTEEVVRGLGVEAEDVDASQDLREEEVRAIWRRECSRLTKDIKIAAAKSAKRDESRFEDASED</sequence>
<accession>A0ABR1K711</accession>
<evidence type="ECO:0000256" key="3">
    <source>
        <dbReference type="SAM" id="MobiDB-lite"/>
    </source>
</evidence>
<dbReference type="Pfam" id="PF22606">
    <property type="entry name" value="Cdc6-ORC-like_ATPase_lid"/>
    <property type="match status" value="1"/>
</dbReference>
<evidence type="ECO:0000256" key="1">
    <source>
        <dbReference type="ARBA" id="ARBA00006184"/>
    </source>
</evidence>
<dbReference type="Pfam" id="PF13401">
    <property type="entry name" value="AAA_22"/>
    <property type="match status" value="1"/>
</dbReference>
<evidence type="ECO:0000313" key="6">
    <source>
        <dbReference type="Proteomes" id="UP001498398"/>
    </source>
</evidence>
<evidence type="ECO:0000259" key="4">
    <source>
        <dbReference type="SMART" id="SM00382"/>
    </source>
</evidence>
<keyword evidence="6" id="KW-1185">Reference proteome</keyword>
<dbReference type="InterPro" id="IPR027417">
    <property type="entry name" value="P-loop_NTPase"/>
</dbReference>
<dbReference type="InterPro" id="IPR054425">
    <property type="entry name" value="Cdc6_ORC1-like_ATPase_lid"/>
</dbReference>
<dbReference type="EMBL" id="JBANRG010000001">
    <property type="protein sequence ID" value="KAK7472480.1"/>
    <property type="molecule type" value="Genomic_DNA"/>
</dbReference>
<comment type="similarity">
    <text evidence="1">Belongs to the CDC6/cdc18 family.</text>
</comment>
<feature type="region of interest" description="Disordered" evidence="3">
    <location>
        <begin position="532"/>
        <end position="562"/>
    </location>
</feature>
<gene>
    <name evidence="5" type="primary">CDC6</name>
    <name evidence="5" type="ORF">VKT23_000595</name>
</gene>
<dbReference type="InterPro" id="IPR050311">
    <property type="entry name" value="ORC1/CDC6"/>
</dbReference>
<dbReference type="PANTHER" id="PTHR10763">
    <property type="entry name" value="CELL DIVISION CONTROL PROTEIN 6-RELATED"/>
    <property type="match status" value="1"/>
</dbReference>
<organism evidence="5 6">
    <name type="scientific">Marasmiellus scandens</name>
    <dbReference type="NCBI Taxonomy" id="2682957"/>
    <lineage>
        <taxon>Eukaryota</taxon>
        <taxon>Fungi</taxon>
        <taxon>Dikarya</taxon>
        <taxon>Basidiomycota</taxon>
        <taxon>Agaricomycotina</taxon>
        <taxon>Agaricomycetes</taxon>
        <taxon>Agaricomycetidae</taxon>
        <taxon>Agaricales</taxon>
        <taxon>Marasmiineae</taxon>
        <taxon>Omphalotaceae</taxon>
        <taxon>Marasmiellus</taxon>
    </lineage>
</organism>
<comment type="caution">
    <text evidence="5">The sequence shown here is derived from an EMBL/GenBank/DDBJ whole genome shotgun (WGS) entry which is preliminary data.</text>
</comment>
<dbReference type="PANTHER" id="PTHR10763:SF26">
    <property type="entry name" value="CELL DIVISION CONTROL PROTEIN 6 HOMOLOG"/>
    <property type="match status" value="1"/>
</dbReference>
<dbReference type="Gene3D" id="1.10.8.60">
    <property type="match status" value="1"/>
</dbReference>
<dbReference type="SUPFAM" id="SSF52540">
    <property type="entry name" value="P-loop containing nucleoside triphosphate hydrolases"/>
    <property type="match status" value="1"/>
</dbReference>
<reference evidence="5 6" key="1">
    <citation type="submission" date="2024-01" db="EMBL/GenBank/DDBJ databases">
        <title>A draft genome for the cacao thread blight pathogen Marasmiellus scandens.</title>
        <authorList>
            <person name="Baruah I.K."/>
            <person name="Leung J."/>
            <person name="Bukari Y."/>
            <person name="Amoako-Attah I."/>
            <person name="Meinhardt L.W."/>
            <person name="Bailey B.A."/>
            <person name="Cohen S.P."/>
        </authorList>
    </citation>
    <scope>NUCLEOTIDE SEQUENCE [LARGE SCALE GENOMIC DNA]</scope>
    <source>
        <strain evidence="5 6">GH-19</strain>
    </source>
</reference>
<dbReference type="SMART" id="SM00382">
    <property type="entry name" value="AAA"/>
    <property type="match status" value="1"/>
</dbReference>
<feature type="domain" description="AAA+ ATPase" evidence="4">
    <location>
        <begin position="179"/>
        <end position="339"/>
    </location>
</feature>
<keyword evidence="2" id="KW-0235">DNA replication</keyword>
<evidence type="ECO:0000256" key="2">
    <source>
        <dbReference type="ARBA" id="ARBA00022705"/>
    </source>
</evidence>
<dbReference type="CDD" id="cd00009">
    <property type="entry name" value="AAA"/>
    <property type="match status" value="1"/>
</dbReference>
<proteinExistence type="inferred from homology"/>
<name>A0ABR1K711_9AGAR</name>
<dbReference type="InterPro" id="IPR003593">
    <property type="entry name" value="AAA+_ATPase"/>
</dbReference>